<evidence type="ECO:0000256" key="4">
    <source>
        <dbReference type="ARBA" id="ARBA00022989"/>
    </source>
</evidence>
<dbReference type="Pfam" id="PF03739">
    <property type="entry name" value="LptF_LptG"/>
    <property type="match status" value="1"/>
</dbReference>
<dbReference type="RefSeq" id="WP_110439030.1">
    <property type="nucleotide sequence ID" value="NZ_CP046393.1"/>
</dbReference>
<proteinExistence type="predicted"/>
<protein>
    <submittedName>
        <fullName evidence="7">Transporter</fullName>
    </submittedName>
</protein>
<dbReference type="EMBL" id="QGLT01000003">
    <property type="protein sequence ID" value="PXZ00107.1"/>
    <property type="molecule type" value="Genomic_DNA"/>
</dbReference>
<sequence>MLDSYLFAQALPSFIISLGVILAALMLERLLVLLDLLAADSSPLSTFLGLLADLIPHYLGLAIPAAFCVSIFSSIRQLNLNNEIDALLNAGKSLFQCTRSYIISGIAVSFFCIILYGYIQPYARYDFRAAFFYASHAGWAPHIQSHMIVQPNNHTVMIVDKASQNGTQLSGIFIRQTKLNDKKQLVEQIILADKGNFYSLADHSKIILTLYDGQNLTLNPNNNNNITDFSNASRIIQNTNKKNIFRERGSDERELTLTNLYEQIQHHTYQDIPILDIKAEFHFRLVRALSIIAIPFLAVALAITPKRRKRNLGLGIAAIILVAYDHIQQLGLTLVSHGHDNAFVALWLPFFIFLFFCFGCLFLKNNPFLFTSRNLLRHFSKSSDK</sequence>
<dbReference type="OrthoDB" id="7057792at2"/>
<feature type="transmembrane region" description="Helical" evidence="6">
    <location>
        <begin position="100"/>
        <end position="119"/>
    </location>
</feature>
<organism evidence="7 8">
    <name type="scientific">Commensalibacter melissae</name>
    <dbReference type="NCBI Taxonomy" id="2070537"/>
    <lineage>
        <taxon>Bacteria</taxon>
        <taxon>Pseudomonadati</taxon>
        <taxon>Pseudomonadota</taxon>
        <taxon>Alphaproteobacteria</taxon>
        <taxon>Acetobacterales</taxon>
        <taxon>Acetobacteraceae</taxon>
    </lineage>
</organism>
<feature type="transmembrane region" description="Helical" evidence="6">
    <location>
        <begin position="6"/>
        <end position="25"/>
    </location>
</feature>
<evidence type="ECO:0000313" key="8">
    <source>
        <dbReference type="Proteomes" id="UP000247565"/>
    </source>
</evidence>
<feature type="transmembrane region" description="Helical" evidence="6">
    <location>
        <begin position="342"/>
        <end position="363"/>
    </location>
</feature>
<feature type="transmembrane region" description="Helical" evidence="6">
    <location>
        <begin position="311"/>
        <end position="330"/>
    </location>
</feature>
<dbReference type="PANTHER" id="PTHR33529">
    <property type="entry name" value="SLR0882 PROTEIN-RELATED"/>
    <property type="match status" value="1"/>
</dbReference>
<dbReference type="PANTHER" id="PTHR33529:SF6">
    <property type="entry name" value="YJGP_YJGQ FAMILY PERMEASE"/>
    <property type="match status" value="1"/>
</dbReference>
<dbReference type="GO" id="GO:0015920">
    <property type="term" value="P:lipopolysaccharide transport"/>
    <property type="evidence" value="ECO:0007669"/>
    <property type="project" value="TreeGrafter"/>
</dbReference>
<gene>
    <name evidence="7" type="ORF">DK869_05565</name>
</gene>
<accession>A0A318N062</accession>
<evidence type="ECO:0000256" key="2">
    <source>
        <dbReference type="ARBA" id="ARBA00022475"/>
    </source>
</evidence>
<keyword evidence="4 6" id="KW-1133">Transmembrane helix</keyword>
<keyword evidence="8" id="KW-1185">Reference proteome</keyword>
<evidence type="ECO:0000256" key="6">
    <source>
        <dbReference type="SAM" id="Phobius"/>
    </source>
</evidence>
<dbReference type="GO" id="GO:0043190">
    <property type="term" value="C:ATP-binding cassette (ABC) transporter complex"/>
    <property type="evidence" value="ECO:0007669"/>
    <property type="project" value="TreeGrafter"/>
</dbReference>
<comment type="subcellular location">
    <subcellularLocation>
        <location evidence="1">Cell membrane</location>
        <topology evidence="1">Multi-pass membrane protein</topology>
    </subcellularLocation>
</comment>
<evidence type="ECO:0000256" key="3">
    <source>
        <dbReference type="ARBA" id="ARBA00022692"/>
    </source>
</evidence>
<name>A0A318N062_9PROT</name>
<comment type="caution">
    <text evidence="7">The sequence shown here is derived from an EMBL/GenBank/DDBJ whole genome shotgun (WGS) entry which is preliminary data.</text>
</comment>
<evidence type="ECO:0000256" key="1">
    <source>
        <dbReference type="ARBA" id="ARBA00004651"/>
    </source>
</evidence>
<dbReference type="InterPro" id="IPR005495">
    <property type="entry name" value="LptG/LptF_permease"/>
</dbReference>
<keyword evidence="5 6" id="KW-0472">Membrane</keyword>
<keyword evidence="2" id="KW-1003">Cell membrane</keyword>
<reference evidence="7 8" key="1">
    <citation type="submission" date="2018-05" db="EMBL/GenBank/DDBJ databases">
        <title>Reference genomes for bee gut microbiota database.</title>
        <authorList>
            <person name="Ellegaard K.M."/>
        </authorList>
    </citation>
    <scope>NUCLEOTIDE SEQUENCE [LARGE SCALE GENOMIC DNA]</scope>
    <source>
        <strain evidence="7 8">ESL0284</strain>
    </source>
</reference>
<feature type="transmembrane region" description="Helical" evidence="6">
    <location>
        <begin position="58"/>
        <end position="79"/>
    </location>
</feature>
<dbReference type="Proteomes" id="UP000247565">
    <property type="component" value="Unassembled WGS sequence"/>
</dbReference>
<feature type="transmembrane region" description="Helical" evidence="6">
    <location>
        <begin position="285"/>
        <end position="304"/>
    </location>
</feature>
<dbReference type="AlphaFoldDB" id="A0A318N062"/>
<evidence type="ECO:0000256" key="5">
    <source>
        <dbReference type="ARBA" id="ARBA00023136"/>
    </source>
</evidence>
<keyword evidence="3 6" id="KW-0812">Transmembrane</keyword>
<evidence type="ECO:0000313" key="7">
    <source>
        <dbReference type="EMBL" id="PXZ00107.1"/>
    </source>
</evidence>